<name>A0A8J4X0J9_CLAMG</name>
<evidence type="ECO:0000256" key="1">
    <source>
        <dbReference type="SAM" id="MobiDB-lite"/>
    </source>
</evidence>
<dbReference type="Proteomes" id="UP000727407">
    <property type="component" value="Unassembled WGS sequence"/>
</dbReference>
<dbReference type="AlphaFoldDB" id="A0A8J4X0J9"/>
<keyword evidence="3" id="KW-1185">Reference proteome</keyword>
<comment type="caution">
    <text evidence="2">The sequence shown here is derived from an EMBL/GenBank/DDBJ whole genome shotgun (WGS) entry which is preliminary data.</text>
</comment>
<sequence>MRGASLQGYRSLYNTGHGSSAEARQAAAPNGNYDSSPKCFGLVWMWTGVGNLD</sequence>
<feature type="region of interest" description="Disordered" evidence="1">
    <location>
        <begin position="16"/>
        <end position="35"/>
    </location>
</feature>
<protein>
    <submittedName>
        <fullName evidence="2">Uncharacterized protein</fullName>
    </submittedName>
</protein>
<evidence type="ECO:0000313" key="2">
    <source>
        <dbReference type="EMBL" id="KAF5899252.1"/>
    </source>
</evidence>
<proteinExistence type="predicted"/>
<reference evidence="2" key="1">
    <citation type="submission" date="2020-07" db="EMBL/GenBank/DDBJ databases">
        <title>Clarias magur genome sequencing, assembly and annotation.</title>
        <authorList>
            <person name="Kushwaha B."/>
            <person name="Kumar R."/>
            <person name="Das P."/>
            <person name="Joshi C.G."/>
            <person name="Kumar D."/>
            <person name="Nagpure N.S."/>
            <person name="Pandey M."/>
            <person name="Agarwal S."/>
            <person name="Srivastava S."/>
            <person name="Singh M."/>
            <person name="Sahoo L."/>
            <person name="Jayasankar P."/>
            <person name="Meher P.K."/>
            <person name="Koringa P.G."/>
            <person name="Iquebal M.A."/>
            <person name="Das S.P."/>
            <person name="Bit A."/>
            <person name="Patnaik S."/>
            <person name="Patel N."/>
            <person name="Shah T.M."/>
            <person name="Hinsu A."/>
            <person name="Jena J.K."/>
        </authorList>
    </citation>
    <scope>NUCLEOTIDE SEQUENCE</scope>
    <source>
        <strain evidence="2">CIFAMagur01</strain>
        <tissue evidence="2">Testis</tissue>
    </source>
</reference>
<gene>
    <name evidence="2" type="ORF">DAT39_011013</name>
</gene>
<accession>A0A8J4X0J9</accession>
<organism evidence="2 3">
    <name type="scientific">Clarias magur</name>
    <name type="common">Asian catfish</name>
    <name type="synonym">Macropteronotus magur</name>
    <dbReference type="NCBI Taxonomy" id="1594786"/>
    <lineage>
        <taxon>Eukaryota</taxon>
        <taxon>Metazoa</taxon>
        <taxon>Chordata</taxon>
        <taxon>Craniata</taxon>
        <taxon>Vertebrata</taxon>
        <taxon>Euteleostomi</taxon>
        <taxon>Actinopterygii</taxon>
        <taxon>Neopterygii</taxon>
        <taxon>Teleostei</taxon>
        <taxon>Ostariophysi</taxon>
        <taxon>Siluriformes</taxon>
        <taxon>Clariidae</taxon>
        <taxon>Clarias</taxon>
    </lineage>
</organism>
<dbReference type="EMBL" id="QNUK01000173">
    <property type="protein sequence ID" value="KAF5899252.1"/>
    <property type="molecule type" value="Genomic_DNA"/>
</dbReference>
<evidence type="ECO:0000313" key="3">
    <source>
        <dbReference type="Proteomes" id="UP000727407"/>
    </source>
</evidence>